<comment type="caution">
    <text evidence="2">The sequence shown here is derived from an EMBL/GenBank/DDBJ whole genome shotgun (WGS) entry which is preliminary data.</text>
</comment>
<name>A0AAW1PBZ4_9CHLO</name>
<keyword evidence="1" id="KW-1133">Transmembrane helix</keyword>
<accession>A0AAW1PBZ4</accession>
<organism evidence="2 3">
    <name type="scientific">[Myrmecia] bisecta</name>
    <dbReference type="NCBI Taxonomy" id="41462"/>
    <lineage>
        <taxon>Eukaryota</taxon>
        <taxon>Viridiplantae</taxon>
        <taxon>Chlorophyta</taxon>
        <taxon>core chlorophytes</taxon>
        <taxon>Trebouxiophyceae</taxon>
        <taxon>Trebouxiales</taxon>
        <taxon>Trebouxiaceae</taxon>
        <taxon>Myrmecia</taxon>
    </lineage>
</organism>
<reference evidence="2 3" key="1">
    <citation type="journal article" date="2024" name="Nat. Commun.">
        <title>Phylogenomics reveals the evolutionary origins of lichenization in chlorophyte algae.</title>
        <authorList>
            <person name="Puginier C."/>
            <person name="Libourel C."/>
            <person name="Otte J."/>
            <person name="Skaloud P."/>
            <person name="Haon M."/>
            <person name="Grisel S."/>
            <person name="Petersen M."/>
            <person name="Berrin J.G."/>
            <person name="Delaux P.M."/>
            <person name="Dal Grande F."/>
            <person name="Keller J."/>
        </authorList>
    </citation>
    <scope>NUCLEOTIDE SEQUENCE [LARGE SCALE GENOMIC DNA]</scope>
    <source>
        <strain evidence="2 3">SAG 2043</strain>
    </source>
</reference>
<proteinExistence type="predicted"/>
<keyword evidence="3" id="KW-1185">Reference proteome</keyword>
<dbReference type="Proteomes" id="UP001489004">
    <property type="component" value="Unassembled WGS sequence"/>
</dbReference>
<sequence length="157" mass="16578">MKEPEVYAKAVAENRMVTVEEANRRKAVGLISALGTGLYVAQQGVKAANPLAVAFGSAFSSTVLWSGVKYQCGSAMRLRWVVNGVSKREWAPEAYKPFMRKKRREFITNMVVSSALGLAVGTAVGVAGGKTREAAAILAAKGAAIELGLMVGTAFIV</sequence>
<evidence type="ECO:0000256" key="1">
    <source>
        <dbReference type="SAM" id="Phobius"/>
    </source>
</evidence>
<evidence type="ECO:0000313" key="3">
    <source>
        <dbReference type="Proteomes" id="UP001489004"/>
    </source>
</evidence>
<protein>
    <submittedName>
        <fullName evidence="2">Uncharacterized protein</fullName>
    </submittedName>
</protein>
<evidence type="ECO:0000313" key="2">
    <source>
        <dbReference type="EMBL" id="KAK9805304.1"/>
    </source>
</evidence>
<dbReference type="EMBL" id="JALJOR010000016">
    <property type="protein sequence ID" value="KAK9805304.1"/>
    <property type="molecule type" value="Genomic_DNA"/>
</dbReference>
<feature type="transmembrane region" description="Helical" evidence="1">
    <location>
        <begin position="106"/>
        <end position="128"/>
    </location>
</feature>
<dbReference type="AlphaFoldDB" id="A0AAW1PBZ4"/>
<gene>
    <name evidence="2" type="ORF">WJX72_012419</name>
</gene>
<keyword evidence="1" id="KW-0812">Transmembrane</keyword>
<keyword evidence="1" id="KW-0472">Membrane</keyword>
<feature type="transmembrane region" description="Helical" evidence="1">
    <location>
        <begin position="134"/>
        <end position="156"/>
    </location>
</feature>